<dbReference type="CDD" id="cd00338">
    <property type="entry name" value="Ser_Recombinase"/>
    <property type="match status" value="1"/>
</dbReference>
<dbReference type="InterPro" id="IPR006119">
    <property type="entry name" value="Resolv_N"/>
</dbReference>
<comment type="caution">
    <text evidence="2">The sequence shown here is derived from an EMBL/GenBank/DDBJ whole genome shotgun (WGS) entry which is preliminary data.</text>
</comment>
<dbReference type="GO" id="GO:0003677">
    <property type="term" value="F:DNA binding"/>
    <property type="evidence" value="ECO:0007669"/>
    <property type="project" value="InterPro"/>
</dbReference>
<dbReference type="SUPFAM" id="SSF53041">
    <property type="entry name" value="Resolvase-like"/>
    <property type="match status" value="1"/>
</dbReference>
<dbReference type="GO" id="GO:0000150">
    <property type="term" value="F:DNA strand exchange activity"/>
    <property type="evidence" value="ECO:0007669"/>
    <property type="project" value="InterPro"/>
</dbReference>
<dbReference type="EMBL" id="JACIBY010000037">
    <property type="protein sequence ID" value="MBB3842394.1"/>
    <property type="molecule type" value="Genomic_DNA"/>
</dbReference>
<name>A0A7W5ZSM1_9BACT</name>
<dbReference type="Proteomes" id="UP000541352">
    <property type="component" value="Unassembled WGS sequence"/>
</dbReference>
<dbReference type="SMART" id="SM00857">
    <property type="entry name" value="Resolvase"/>
    <property type="match status" value="1"/>
</dbReference>
<organism evidence="2 3">
    <name type="scientific">Runella defluvii</name>
    <dbReference type="NCBI Taxonomy" id="370973"/>
    <lineage>
        <taxon>Bacteria</taxon>
        <taxon>Pseudomonadati</taxon>
        <taxon>Bacteroidota</taxon>
        <taxon>Cytophagia</taxon>
        <taxon>Cytophagales</taxon>
        <taxon>Spirosomataceae</taxon>
        <taxon>Runella</taxon>
    </lineage>
</organism>
<protein>
    <submittedName>
        <fullName evidence="2">DNA invertase Pin-like site-specific DNA recombinase</fullName>
    </submittedName>
</protein>
<dbReference type="PANTHER" id="PTHR30461">
    <property type="entry name" value="DNA-INVERTASE FROM LAMBDOID PROPHAGE"/>
    <property type="match status" value="1"/>
</dbReference>
<reference evidence="2 3" key="1">
    <citation type="submission" date="2020-08" db="EMBL/GenBank/DDBJ databases">
        <title>Genomic Encyclopedia of Type Strains, Phase IV (KMG-IV): sequencing the most valuable type-strain genomes for metagenomic binning, comparative biology and taxonomic classification.</title>
        <authorList>
            <person name="Goeker M."/>
        </authorList>
    </citation>
    <scope>NUCLEOTIDE SEQUENCE [LARGE SCALE GENOMIC DNA]</scope>
    <source>
        <strain evidence="2 3">DSM 17976</strain>
    </source>
</reference>
<dbReference type="RefSeq" id="WP_183980743.1">
    <property type="nucleotide sequence ID" value="NZ_JACIBY010000037.1"/>
</dbReference>
<dbReference type="Pfam" id="PF00239">
    <property type="entry name" value="Resolvase"/>
    <property type="match status" value="1"/>
</dbReference>
<feature type="domain" description="Resolvase/invertase-type recombinase catalytic" evidence="1">
    <location>
        <begin position="10"/>
        <end position="159"/>
    </location>
</feature>
<keyword evidence="3" id="KW-1185">Reference proteome</keyword>
<evidence type="ECO:0000259" key="1">
    <source>
        <dbReference type="PROSITE" id="PS51736"/>
    </source>
</evidence>
<dbReference type="InterPro" id="IPR036162">
    <property type="entry name" value="Resolvase-like_N_sf"/>
</dbReference>
<proteinExistence type="predicted"/>
<dbReference type="InterPro" id="IPR050639">
    <property type="entry name" value="SSR_resolvase"/>
</dbReference>
<dbReference type="Gene3D" id="3.40.50.1390">
    <property type="entry name" value="Resolvase, N-terminal catalytic domain"/>
    <property type="match status" value="1"/>
</dbReference>
<evidence type="ECO:0000313" key="2">
    <source>
        <dbReference type="EMBL" id="MBB3842394.1"/>
    </source>
</evidence>
<dbReference type="AlphaFoldDB" id="A0A7W5ZSM1"/>
<gene>
    <name evidence="2" type="ORF">FHS57_006425</name>
</gene>
<accession>A0A7W5ZSM1</accession>
<sequence>MNEARPSPVNAVIFTRVSKRSQEYQRQIADLTAIAEKRGWKVVKIITEKITGIKGNADREGIEQLLQLCETKQIQKVLITEVSRLGRRPSQTHQILEYLTEKKISIYIHQYSIETLLPNGKLNHAVSMIFSVTADMARQERETMIDRIVSGMEEAKRQGKIFGRKKGRFYSDDDLKAKYAKPLKDLQQGISIRKVAKIYDLSADTVQRIKKLLPVA</sequence>
<dbReference type="PANTHER" id="PTHR30461:SF19">
    <property type="entry name" value="SITE-SPECIFIC RECOMBINASE RESOLVASE FAMILY"/>
    <property type="match status" value="1"/>
</dbReference>
<dbReference type="PROSITE" id="PS51736">
    <property type="entry name" value="RECOMBINASES_3"/>
    <property type="match status" value="1"/>
</dbReference>
<evidence type="ECO:0000313" key="3">
    <source>
        <dbReference type="Proteomes" id="UP000541352"/>
    </source>
</evidence>